<reference evidence="3" key="1">
    <citation type="submission" date="2017-11" db="EMBL/GenBank/DDBJ databases">
        <authorList>
            <person name="Lima N.C."/>
            <person name="Parody-Merino A.M."/>
            <person name="Battley P.F."/>
            <person name="Fidler A.E."/>
            <person name="Prosdocimi F."/>
        </authorList>
    </citation>
    <scope>NUCLEOTIDE SEQUENCE [LARGE SCALE GENOMIC DNA]</scope>
</reference>
<dbReference type="Proteomes" id="UP000233556">
    <property type="component" value="Unassembled WGS sequence"/>
</dbReference>
<proteinExistence type="predicted"/>
<dbReference type="EMBL" id="KZ512318">
    <property type="protein sequence ID" value="PKU31757.1"/>
    <property type="molecule type" value="Genomic_DNA"/>
</dbReference>
<keyword evidence="3" id="KW-1185">Reference proteome</keyword>
<evidence type="ECO:0000313" key="3">
    <source>
        <dbReference type="Proteomes" id="UP000233556"/>
    </source>
</evidence>
<protein>
    <submittedName>
        <fullName evidence="2">Uncharacterized protein</fullName>
    </submittedName>
</protein>
<evidence type="ECO:0000256" key="1">
    <source>
        <dbReference type="SAM" id="MobiDB-lite"/>
    </source>
</evidence>
<reference evidence="3" key="2">
    <citation type="submission" date="2017-12" db="EMBL/GenBank/DDBJ databases">
        <title>Genome sequence of the Bar-tailed Godwit (Limosa lapponica baueri).</title>
        <authorList>
            <person name="Lima N.C.B."/>
            <person name="Parody-Merino A.M."/>
            <person name="Battley P.F."/>
            <person name="Fidler A.E."/>
            <person name="Prosdocimi F."/>
        </authorList>
    </citation>
    <scope>NUCLEOTIDE SEQUENCE [LARGE SCALE GENOMIC DNA]</scope>
</reference>
<organism evidence="2 3">
    <name type="scientific">Limosa lapponica baueri</name>
    <dbReference type="NCBI Taxonomy" id="1758121"/>
    <lineage>
        <taxon>Eukaryota</taxon>
        <taxon>Metazoa</taxon>
        <taxon>Chordata</taxon>
        <taxon>Craniata</taxon>
        <taxon>Vertebrata</taxon>
        <taxon>Euteleostomi</taxon>
        <taxon>Archelosauria</taxon>
        <taxon>Archosauria</taxon>
        <taxon>Dinosauria</taxon>
        <taxon>Saurischia</taxon>
        <taxon>Theropoda</taxon>
        <taxon>Coelurosauria</taxon>
        <taxon>Aves</taxon>
        <taxon>Neognathae</taxon>
        <taxon>Neoaves</taxon>
        <taxon>Charadriiformes</taxon>
        <taxon>Scolopacidae</taxon>
        <taxon>Limosa</taxon>
    </lineage>
</organism>
<dbReference type="AlphaFoldDB" id="A0A2I0TD87"/>
<feature type="region of interest" description="Disordered" evidence="1">
    <location>
        <begin position="62"/>
        <end position="96"/>
    </location>
</feature>
<accession>A0A2I0TD87</accession>
<name>A0A2I0TD87_LIMLA</name>
<feature type="compositionally biased region" description="Basic and acidic residues" evidence="1">
    <location>
        <begin position="16"/>
        <end position="30"/>
    </location>
</feature>
<sequence>MRAPAPGVLEEEEEDTLPKAREERQGEYPRHPVLQHGHLAKPSPNGFRLGRQDNIQIVPRSGAALRQAEQIPVSPGLGRSGIDSPEGSLPFSSLDT</sequence>
<evidence type="ECO:0000313" key="2">
    <source>
        <dbReference type="EMBL" id="PKU31757.1"/>
    </source>
</evidence>
<gene>
    <name evidence="2" type="ORF">llap_17939</name>
</gene>
<feature type="region of interest" description="Disordered" evidence="1">
    <location>
        <begin position="1"/>
        <end position="47"/>
    </location>
</feature>